<sequence length="631" mass="71188">MTIDELRASFAVGINLSQAKVEHAFLFLHKFGQRLKGKLTDRWESFGVEIGKAGEEITTWHIINVTFSDVNPPPALTDTSTPMSEEGVFGFILFMYRVLSIRDRGTNIYRTNIRAKLTQLLTAAPFKKSKADFTGAAQSYAGLVSEPAYMCMVAAMDMFLYRFPTNPYATVRVGTIASRYKDCSVFTSLGQTIDTAAIPIEELYRWMFVREVAEEAYEMMQYSEELDKEYSYAAYLSDFRLVNKSPYSAVANPRLHSWLHTLGSLLLAEMSLNARHLSDASFHPILANTALLAFVRRRATGFAISYVDTQRQADEEGKEMDKPERSVATAGMPSTIVAANWFIWLAGEGSKDEATSRVSLHQLSNSGQARKRLKRWKDKDESINDLAERLRDGSLSLDGFLQKMQRFCDDLITTLRVMRTTCEEQINHLDPKKVLIHKPLKDVAVRLRDSTSAADGRRTHAIVMRPLTTDPTARIRQPFRGLMLPHSHPPDPVKHCDEEEDWTLCRPSSSPVFRESSQTTPDILRTSSKGTNILTVFKTSPGHPENVSRWIILETSFGGFIEDEGCKVKGAVKANVECANKADVETIIKVWLRHAGEKLKKMQSKAGDVRHDGLFAQSQPDFMLIYHHQEQ</sequence>
<dbReference type="EMBL" id="JABSTQ010009619">
    <property type="protein sequence ID" value="KAG0427517.1"/>
    <property type="molecule type" value="Genomic_DNA"/>
</dbReference>
<reference evidence="1 2" key="1">
    <citation type="journal article" date="2020" name="Cell">
        <title>Large-Scale Comparative Analyses of Tick Genomes Elucidate Their Genetic Diversity and Vector Capacities.</title>
        <authorList>
            <consortium name="Tick Genome and Microbiome Consortium (TIGMIC)"/>
            <person name="Jia N."/>
            <person name="Wang J."/>
            <person name="Shi W."/>
            <person name="Du L."/>
            <person name="Sun Y."/>
            <person name="Zhan W."/>
            <person name="Jiang J.F."/>
            <person name="Wang Q."/>
            <person name="Zhang B."/>
            <person name="Ji P."/>
            <person name="Bell-Sakyi L."/>
            <person name="Cui X.M."/>
            <person name="Yuan T.T."/>
            <person name="Jiang B.G."/>
            <person name="Yang W.F."/>
            <person name="Lam T.T."/>
            <person name="Chang Q.C."/>
            <person name="Ding S.J."/>
            <person name="Wang X.J."/>
            <person name="Zhu J.G."/>
            <person name="Ruan X.D."/>
            <person name="Zhao L."/>
            <person name="Wei J.T."/>
            <person name="Ye R.Z."/>
            <person name="Que T.C."/>
            <person name="Du C.H."/>
            <person name="Zhou Y.H."/>
            <person name="Cheng J.X."/>
            <person name="Dai P.F."/>
            <person name="Guo W.B."/>
            <person name="Han X.H."/>
            <person name="Huang E.J."/>
            <person name="Li L.F."/>
            <person name="Wei W."/>
            <person name="Gao Y.C."/>
            <person name="Liu J.Z."/>
            <person name="Shao H.Z."/>
            <person name="Wang X."/>
            <person name="Wang C.C."/>
            <person name="Yang T.C."/>
            <person name="Huo Q.B."/>
            <person name="Li W."/>
            <person name="Chen H.Y."/>
            <person name="Chen S.E."/>
            <person name="Zhou L.G."/>
            <person name="Ni X.B."/>
            <person name="Tian J.H."/>
            <person name="Sheng Y."/>
            <person name="Liu T."/>
            <person name="Pan Y.S."/>
            <person name="Xia L.Y."/>
            <person name="Li J."/>
            <person name="Zhao F."/>
            <person name="Cao W.C."/>
        </authorList>
    </citation>
    <scope>NUCLEOTIDE SEQUENCE [LARGE SCALE GENOMIC DNA]</scope>
    <source>
        <strain evidence="1">Iper-2018</strain>
    </source>
</reference>
<name>A0AC60Q2R4_IXOPE</name>
<keyword evidence="2" id="KW-1185">Reference proteome</keyword>
<dbReference type="Proteomes" id="UP000805193">
    <property type="component" value="Unassembled WGS sequence"/>
</dbReference>
<organism evidence="1 2">
    <name type="scientific">Ixodes persulcatus</name>
    <name type="common">Taiga tick</name>
    <dbReference type="NCBI Taxonomy" id="34615"/>
    <lineage>
        <taxon>Eukaryota</taxon>
        <taxon>Metazoa</taxon>
        <taxon>Ecdysozoa</taxon>
        <taxon>Arthropoda</taxon>
        <taxon>Chelicerata</taxon>
        <taxon>Arachnida</taxon>
        <taxon>Acari</taxon>
        <taxon>Parasitiformes</taxon>
        <taxon>Ixodida</taxon>
        <taxon>Ixodoidea</taxon>
        <taxon>Ixodidae</taxon>
        <taxon>Ixodinae</taxon>
        <taxon>Ixodes</taxon>
    </lineage>
</organism>
<proteinExistence type="predicted"/>
<evidence type="ECO:0000313" key="2">
    <source>
        <dbReference type="Proteomes" id="UP000805193"/>
    </source>
</evidence>
<feature type="non-terminal residue" evidence="1">
    <location>
        <position position="631"/>
    </location>
</feature>
<gene>
    <name evidence="1" type="ORF">HPB47_025445</name>
</gene>
<evidence type="ECO:0000313" key="1">
    <source>
        <dbReference type="EMBL" id="KAG0427517.1"/>
    </source>
</evidence>
<comment type="caution">
    <text evidence="1">The sequence shown here is derived from an EMBL/GenBank/DDBJ whole genome shotgun (WGS) entry which is preliminary data.</text>
</comment>
<accession>A0AC60Q2R4</accession>
<protein>
    <submittedName>
        <fullName evidence="1">Uncharacterized protein</fullName>
    </submittedName>
</protein>